<evidence type="ECO:0000313" key="8">
    <source>
        <dbReference type="EMBL" id="CAF1338635.1"/>
    </source>
</evidence>
<name>A0A813XJ37_ADIRI</name>
<feature type="transmembrane region" description="Helical" evidence="5">
    <location>
        <begin position="45"/>
        <end position="68"/>
    </location>
</feature>
<dbReference type="Gene3D" id="1.20.1070.10">
    <property type="entry name" value="Rhodopsin 7-helix transmembrane proteins"/>
    <property type="match status" value="1"/>
</dbReference>
<dbReference type="OrthoDB" id="10035205at2759"/>
<dbReference type="GO" id="GO:0016020">
    <property type="term" value="C:membrane"/>
    <property type="evidence" value="ECO:0007669"/>
    <property type="project" value="UniProtKB-SubCell"/>
</dbReference>
<evidence type="ECO:0000256" key="2">
    <source>
        <dbReference type="ARBA" id="ARBA00022692"/>
    </source>
</evidence>
<evidence type="ECO:0000256" key="5">
    <source>
        <dbReference type="SAM" id="Phobius"/>
    </source>
</evidence>
<evidence type="ECO:0000256" key="3">
    <source>
        <dbReference type="ARBA" id="ARBA00022989"/>
    </source>
</evidence>
<feature type="transmembrane region" description="Helical" evidence="5">
    <location>
        <begin position="80"/>
        <end position="103"/>
    </location>
</feature>
<feature type="domain" description="G-protein coupled receptors family 1 profile" evidence="6">
    <location>
        <begin position="59"/>
        <end position="307"/>
    </location>
</feature>
<reference evidence="7" key="1">
    <citation type="submission" date="2021-02" db="EMBL/GenBank/DDBJ databases">
        <authorList>
            <person name="Nowell W R."/>
        </authorList>
    </citation>
    <scope>NUCLEOTIDE SEQUENCE</scope>
</reference>
<dbReference type="Proteomes" id="UP000663852">
    <property type="component" value="Unassembled WGS sequence"/>
</dbReference>
<gene>
    <name evidence="8" type="ORF">EDS130_LOCUS32607</name>
    <name evidence="7" type="ORF">XAT740_LOCUS6387</name>
</gene>
<evidence type="ECO:0000256" key="1">
    <source>
        <dbReference type="ARBA" id="ARBA00004370"/>
    </source>
</evidence>
<dbReference type="InterPro" id="IPR017452">
    <property type="entry name" value="GPCR_Rhodpsn_7TM"/>
</dbReference>
<evidence type="ECO:0000313" key="9">
    <source>
        <dbReference type="Proteomes" id="UP000663828"/>
    </source>
</evidence>
<dbReference type="Proteomes" id="UP000663828">
    <property type="component" value="Unassembled WGS sequence"/>
</dbReference>
<sequence length="326" mass="38139">MIDYSWNSTEHCPPCFYGSICQLTTFYYSISLESFLYTSFSTVEVLIVLIFVFALGTVCNFLSIATFAQATAREMGSGIYRLWISIVGQVTLVIVTIRLLMIIRKKTSRWIDCFVFDYSISALVPLFYSLTVCLAVERIVVAYKHLSFDKQQSRRAAKKLIPVLMIYHFVLALYKPIHRQLRVEFNRTECSYHFQTQSQINFERLINILHLILPILVNFFSPLILIVILIEHKRSLKPTATFLSKFVDVVRTYKHNLISPLLLVTLTLPHLLITLHFHCISQSKQNIIYLFTYTLSLIPFVSTFFIFVLLSPKYREEFSKLYQRRY</sequence>
<evidence type="ECO:0000313" key="7">
    <source>
        <dbReference type="EMBL" id="CAF0868907.1"/>
    </source>
</evidence>
<comment type="subcellular location">
    <subcellularLocation>
        <location evidence="1">Membrane</location>
    </subcellularLocation>
</comment>
<dbReference type="EMBL" id="CAJNOR010000289">
    <property type="protein sequence ID" value="CAF0868907.1"/>
    <property type="molecule type" value="Genomic_DNA"/>
</dbReference>
<feature type="transmembrane region" description="Helical" evidence="5">
    <location>
        <begin position="160"/>
        <end position="177"/>
    </location>
</feature>
<dbReference type="AlphaFoldDB" id="A0A813XJ37"/>
<organism evidence="7 9">
    <name type="scientific">Adineta ricciae</name>
    <name type="common">Rotifer</name>
    <dbReference type="NCBI Taxonomy" id="249248"/>
    <lineage>
        <taxon>Eukaryota</taxon>
        <taxon>Metazoa</taxon>
        <taxon>Spiralia</taxon>
        <taxon>Gnathifera</taxon>
        <taxon>Rotifera</taxon>
        <taxon>Eurotatoria</taxon>
        <taxon>Bdelloidea</taxon>
        <taxon>Adinetida</taxon>
        <taxon>Adinetidae</taxon>
        <taxon>Adineta</taxon>
    </lineage>
</organism>
<protein>
    <recommendedName>
        <fullName evidence="6">G-protein coupled receptors family 1 profile domain-containing protein</fullName>
    </recommendedName>
</protein>
<comment type="caution">
    <text evidence="7">The sequence shown here is derived from an EMBL/GenBank/DDBJ whole genome shotgun (WGS) entry which is preliminary data.</text>
</comment>
<feature type="transmembrane region" description="Helical" evidence="5">
    <location>
        <begin position="287"/>
        <end position="310"/>
    </location>
</feature>
<dbReference type="SUPFAM" id="SSF81321">
    <property type="entry name" value="Family A G protein-coupled receptor-like"/>
    <property type="match status" value="1"/>
</dbReference>
<feature type="transmembrane region" description="Helical" evidence="5">
    <location>
        <begin position="208"/>
        <end position="230"/>
    </location>
</feature>
<evidence type="ECO:0000256" key="4">
    <source>
        <dbReference type="ARBA" id="ARBA00023136"/>
    </source>
</evidence>
<proteinExistence type="predicted"/>
<accession>A0A813XJ37</accession>
<feature type="transmembrane region" description="Helical" evidence="5">
    <location>
        <begin position="261"/>
        <end position="281"/>
    </location>
</feature>
<feature type="transmembrane region" description="Helical" evidence="5">
    <location>
        <begin position="115"/>
        <end position="140"/>
    </location>
</feature>
<dbReference type="EMBL" id="CAJNOJ010000251">
    <property type="protein sequence ID" value="CAF1338635.1"/>
    <property type="molecule type" value="Genomic_DNA"/>
</dbReference>
<keyword evidence="2 5" id="KW-0812">Transmembrane</keyword>
<keyword evidence="9" id="KW-1185">Reference proteome</keyword>
<keyword evidence="3 5" id="KW-1133">Transmembrane helix</keyword>
<dbReference type="PROSITE" id="PS50262">
    <property type="entry name" value="G_PROTEIN_RECEP_F1_2"/>
    <property type="match status" value="1"/>
</dbReference>
<keyword evidence="4 5" id="KW-0472">Membrane</keyword>
<evidence type="ECO:0000259" key="6">
    <source>
        <dbReference type="PROSITE" id="PS50262"/>
    </source>
</evidence>